<dbReference type="RefSeq" id="WP_114593606.1">
    <property type="nucleotide sequence ID" value="NZ_CP031165.1"/>
</dbReference>
<dbReference type="Pfam" id="PF01261">
    <property type="entry name" value="AP_endonuc_2"/>
    <property type="match status" value="1"/>
</dbReference>
<dbReference type="OrthoDB" id="3248123at2"/>
<keyword evidence="3" id="KW-1185">Reference proteome</keyword>
<protein>
    <recommendedName>
        <fullName evidence="1">Xylose isomerase-like TIM barrel domain-containing protein</fullName>
    </recommendedName>
</protein>
<dbReference type="InterPro" id="IPR036237">
    <property type="entry name" value="Xyl_isomerase-like_sf"/>
</dbReference>
<proteinExistence type="predicted"/>
<dbReference type="EMBL" id="CP031165">
    <property type="protein sequence ID" value="AXV09422.1"/>
    <property type="molecule type" value="Genomic_DNA"/>
</dbReference>
<dbReference type="AlphaFoldDB" id="A0A346Y4M5"/>
<gene>
    <name evidence="2" type="ORF">DVS28_a4761</name>
</gene>
<organism evidence="2 3">
    <name type="scientific">Euzebya pacifica</name>
    <dbReference type="NCBI Taxonomy" id="1608957"/>
    <lineage>
        <taxon>Bacteria</taxon>
        <taxon>Bacillati</taxon>
        <taxon>Actinomycetota</taxon>
        <taxon>Nitriliruptoria</taxon>
        <taxon>Euzebyales</taxon>
    </lineage>
</organism>
<dbReference type="Proteomes" id="UP000264006">
    <property type="component" value="Chromosome"/>
</dbReference>
<reference evidence="2 3" key="1">
    <citation type="submission" date="2018-09" db="EMBL/GenBank/DDBJ databases">
        <title>Complete genome sequence of Euzebya sp. DY32-46 isolated from seawater of Pacific Ocean.</title>
        <authorList>
            <person name="Xu L."/>
            <person name="Wu Y.-H."/>
            <person name="Xu X.-W."/>
        </authorList>
    </citation>
    <scope>NUCLEOTIDE SEQUENCE [LARGE SCALE GENOMIC DNA]</scope>
    <source>
        <strain evidence="2 3">DY32-46</strain>
    </source>
</reference>
<name>A0A346Y4M5_9ACTN</name>
<sequence length="269" mass="28902">MASASHSPGPRILAATGPLFMTPLDYVMDAIADAGYSAVEVMVGQNTDTQDPERIVACAEQAGLSVPAIHGPFLLLLRNVLGTAYAGKAATSMEIAAAVGAEVMVAHAPFRWERRSRRFLEEEILPMEEASGVTFGMENLFPVAGRSFSSVITTEDMDAFDHVVMDTSHCAVAGIDIFEMWRALKHKIVHLHVADNFGNGKDSHAPIGAGILPLEAFLAEVGASDWNGTITLELDCRSYLDTRDSLVQFLARERVKCEQALAGNLLATG</sequence>
<feature type="domain" description="Xylose isomerase-like TIM barrel" evidence="1">
    <location>
        <begin position="29"/>
        <end position="238"/>
    </location>
</feature>
<dbReference type="Gene3D" id="3.20.20.150">
    <property type="entry name" value="Divalent-metal-dependent TIM barrel enzymes"/>
    <property type="match status" value="1"/>
</dbReference>
<dbReference type="PANTHER" id="PTHR12110:SF47">
    <property type="match status" value="1"/>
</dbReference>
<evidence type="ECO:0000259" key="1">
    <source>
        <dbReference type="Pfam" id="PF01261"/>
    </source>
</evidence>
<dbReference type="SUPFAM" id="SSF51658">
    <property type="entry name" value="Xylose isomerase-like"/>
    <property type="match status" value="1"/>
</dbReference>
<dbReference type="PANTHER" id="PTHR12110">
    <property type="entry name" value="HYDROXYPYRUVATE ISOMERASE"/>
    <property type="match status" value="1"/>
</dbReference>
<evidence type="ECO:0000313" key="2">
    <source>
        <dbReference type="EMBL" id="AXV09422.1"/>
    </source>
</evidence>
<dbReference type="InterPro" id="IPR050312">
    <property type="entry name" value="IolE/XylAMocC-like"/>
</dbReference>
<dbReference type="InterPro" id="IPR013022">
    <property type="entry name" value="Xyl_isomerase-like_TIM-brl"/>
</dbReference>
<accession>A0A346Y4M5</accession>
<evidence type="ECO:0000313" key="3">
    <source>
        <dbReference type="Proteomes" id="UP000264006"/>
    </source>
</evidence>
<dbReference type="KEGG" id="euz:DVS28_a4761"/>